<keyword evidence="3" id="KW-1185">Reference proteome</keyword>
<dbReference type="InterPro" id="IPR029068">
    <property type="entry name" value="Glyas_Bleomycin-R_OHBP_Dase"/>
</dbReference>
<dbReference type="Proteomes" id="UP000321040">
    <property type="component" value="Unassembled WGS sequence"/>
</dbReference>
<comment type="caution">
    <text evidence="2">The sequence shown here is derived from an EMBL/GenBank/DDBJ whole genome shotgun (WGS) entry which is preliminary data.</text>
</comment>
<proteinExistence type="predicted"/>
<dbReference type="EMBL" id="BKAQ01000001">
    <property type="protein sequence ID" value="GEP80987.1"/>
    <property type="molecule type" value="Genomic_DNA"/>
</dbReference>
<sequence>MKINKVLIYTNKLVEVKTFYVDFLGFELKQDTNDYFSISVGRSELIVKYSGALENPYYHFAFDIPPEMFNEVKVWLQERVDLLTEEGQNEIYFSGFDAKSLYFYDPAYNIVEFMARNEHRNKTQANHFTVREIFGISEIGLVIDNLEQSMTTLKNYDFRNIANYIDEDSLNFIFNNNESNYLLLTKTDRRWLFSNKLAKILPISVETDKELIEVVEGELRVKRLN</sequence>
<evidence type="ECO:0000313" key="3">
    <source>
        <dbReference type="Proteomes" id="UP000321040"/>
    </source>
</evidence>
<dbReference type="GeneID" id="69905499"/>
<dbReference type="Pfam" id="PF18711">
    <property type="entry name" value="TxDE"/>
    <property type="match status" value="1"/>
</dbReference>
<gene>
    <name evidence="2" type="ORF">SKL01_01650</name>
</gene>
<feature type="domain" description="VOC" evidence="1">
    <location>
        <begin position="2"/>
        <end position="116"/>
    </location>
</feature>
<evidence type="ECO:0000259" key="1">
    <source>
        <dbReference type="PROSITE" id="PS51819"/>
    </source>
</evidence>
<dbReference type="PROSITE" id="PS51819">
    <property type="entry name" value="VOC"/>
    <property type="match status" value="1"/>
</dbReference>
<name>A0ABQ0XHP5_9STAP</name>
<dbReference type="Gene3D" id="3.10.180.10">
    <property type="entry name" value="2,3-Dihydroxybiphenyl 1,2-Dioxygenase, domain 1"/>
    <property type="match status" value="1"/>
</dbReference>
<accession>A0ABQ0XHP5</accession>
<dbReference type="SUPFAM" id="SSF54593">
    <property type="entry name" value="Glyoxalase/Bleomycin resistance protein/Dihydroxybiphenyl dioxygenase"/>
    <property type="match status" value="1"/>
</dbReference>
<reference evidence="2 3" key="1">
    <citation type="submission" date="2019-07" db="EMBL/GenBank/DDBJ databases">
        <title>Whole genome shotgun sequence of Staphylococcus kloosii NBRC 109624.</title>
        <authorList>
            <person name="Hosoyama A."/>
            <person name="Uohara A."/>
            <person name="Ohji S."/>
            <person name="Ichikawa N."/>
        </authorList>
    </citation>
    <scope>NUCLEOTIDE SEQUENCE [LARGE SCALE GENOMIC DNA]</scope>
    <source>
        <strain evidence="2 3">NBRC 109624</strain>
    </source>
</reference>
<dbReference type="RefSeq" id="WP_103295989.1">
    <property type="nucleotide sequence ID" value="NZ_BKAQ01000001.1"/>
</dbReference>
<evidence type="ECO:0000313" key="2">
    <source>
        <dbReference type="EMBL" id="GEP80987.1"/>
    </source>
</evidence>
<protein>
    <recommendedName>
        <fullName evidence="1">VOC domain-containing protein</fullName>
    </recommendedName>
</protein>
<dbReference type="InterPro" id="IPR037523">
    <property type="entry name" value="VOC_core"/>
</dbReference>
<organism evidence="2 3">
    <name type="scientific">Staphylococcus kloosii</name>
    <dbReference type="NCBI Taxonomy" id="29384"/>
    <lineage>
        <taxon>Bacteria</taxon>
        <taxon>Bacillati</taxon>
        <taxon>Bacillota</taxon>
        <taxon>Bacilli</taxon>
        <taxon>Bacillales</taxon>
        <taxon>Staphylococcaceae</taxon>
        <taxon>Staphylococcus</taxon>
    </lineage>
</organism>
<dbReference type="InterPro" id="IPR040553">
    <property type="entry name" value="TxDE"/>
</dbReference>